<dbReference type="EMBL" id="BMJJ01000008">
    <property type="protein sequence ID" value="GGD27074.1"/>
    <property type="molecule type" value="Genomic_DNA"/>
</dbReference>
<keyword evidence="8" id="KW-0732">Signal</keyword>
<dbReference type="GO" id="GO:0009055">
    <property type="term" value="F:electron transfer activity"/>
    <property type="evidence" value="ECO:0007669"/>
    <property type="project" value="InterPro"/>
</dbReference>
<dbReference type="InterPro" id="IPR010980">
    <property type="entry name" value="Cyt_c/b562"/>
</dbReference>
<keyword evidence="4" id="KW-0249">Electron transport</keyword>
<sequence length="153" mass="16009">MNLRRLSLVAALIGCSVGAVSVLPAGAQNVDVIKQRQEAMKKIGGAAKSAGQMLKGEAAFDAAKAAEVFTVMAANAEIFGKSFPEDSKTGGETEAAPAIWAKPEEFKAKLVKFEGDIDTAAATNPDSLETFKTAFGGVAQNCKGCHEEFRVDK</sequence>
<keyword evidence="2 7" id="KW-0349">Heme</keyword>
<evidence type="ECO:0000256" key="4">
    <source>
        <dbReference type="ARBA" id="ARBA00022982"/>
    </source>
</evidence>
<dbReference type="PIRSF" id="PIRSF000027">
    <property type="entry name" value="Cytc_c_prime"/>
    <property type="match status" value="1"/>
</dbReference>
<dbReference type="GO" id="GO:0022900">
    <property type="term" value="P:electron transport chain"/>
    <property type="evidence" value="ECO:0007669"/>
    <property type="project" value="InterPro"/>
</dbReference>
<keyword evidence="10" id="KW-1185">Reference proteome</keyword>
<evidence type="ECO:0000256" key="8">
    <source>
        <dbReference type="SAM" id="SignalP"/>
    </source>
</evidence>
<feature type="binding site" description="covalent" evidence="7">
    <location>
        <position position="145"/>
    </location>
    <ligand>
        <name>heme c</name>
        <dbReference type="ChEBI" id="CHEBI:61717"/>
    </ligand>
</feature>
<feature type="chain" id="PRO_5037687328" evidence="8">
    <location>
        <begin position="22"/>
        <end position="153"/>
    </location>
</feature>
<evidence type="ECO:0000313" key="10">
    <source>
        <dbReference type="Proteomes" id="UP000613160"/>
    </source>
</evidence>
<dbReference type="Proteomes" id="UP000613160">
    <property type="component" value="Unassembled WGS sequence"/>
</dbReference>
<evidence type="ECO:0000256" key="7">
    <source>
        <dbReference type="PIRSR" id="PIRSR000027-2"/>
    </source>
</evidence>
<feature type="signal peptide" evidence="8">
    <location>
        <begin position="1"/>
        <end position="21"/>
    </location>
</feature>
<organism evidence="9 10">
    <name type="scientific">Aureimonas glaciei</name>
    <dbReference type="NCBI Taxonomy" id="1776957"/>
    <lineage>
        <taxon>Bacteria</taxon>
        <taxon>Pseudomonadati</taxon>
        <taxon>Pseudomonadota</taxon>
        <taxon>Alphaproteobacteria</taxon>
        <taxon>Hyphomicrobiales</taxon>
        <taxon>Aurantimonadaceae</taxon>
        <taxon>Aureimonas</taxon>
    </lineage>
</organism>
<dbReference type="GO" id="GO:0005506">
    <property type="term" value="F:iron ion binding"/>
    <property type="evidence" value="ECO:0007669"/>
    <property type="project" value="InterPro"/>
</dbReference>
<reference evidence="9" key="1">
    <citation type="journal article" date="2014" name="Int. J. Syst. Evol. Microbiol.">
        <title>Complete genome sequence of Corynebacterium casei LMG S-19264T (=DSM 44701T), isolated from a smear-ripened cheese.</title>
        <authorList>
            <consortium name="US DOE Joint Genome Institute (JGI-PGF)"/>
            <person name="Walter F."/>
            <person name="Albersmeier A."/>
            <person name="Kalinowski J."/>
            <person name="Ruckert C."/>
        </authorList>
    </citation>
    <scope>NUCLEOTIDE SEQUENCE</scope>
    <source>
        <strain evidence="9">CGMCC 1.15493</strain>
    </source>
</reference>
<evidence type="ECO:0000256" key="5">
    <source>
        <dbReference type="ARBA" id="ARBA00023004"/>
    </source>
</evidence>
<dbReference type="Pfam" id="PF01322">
    <property type="entry name" value="Cytochrom_C_2"/>
    <property type="match status" value="1"/>
</dbReference>
<gene>
    <name evidence="9" type="ORF">GCM10011335_32640</name>
</gene>
<dbReference type="GO" id="GO:0020037">
    <property type="term" value="F:heme binding"/>
    <property type="evidence" value="ECO:0007669"/>
    <property type="project" value="InterPro"/>
</dbReference>
<proteinExistence type="predicted"/>
<dbReference type="AlphaFoldDB" id="A0A916Y239"/>
<dbReference type="Gene3D" id="1.20.120.10">
    <property type="entry name" value="Cytochrome c/b562"/>
    <property type="match status" value="1"/>
</dbReference>
<dbReference type="InterPro" id="IPR002321">
    <property type="entry name" value="Cyt_c_II"/>
</dbReference>
<evidence type="ECO:0000256" key="2">
    <source>
        <dbReference type="ARBA" id="ARBA00022617"/>
    </source>
</evidence>
<evidence type="ECO:0000256" key="6">
    <source>
        <dbReference type="PIRSR" id="PIRSR000027-1"/>
    </source>
</evidence>
<feature type="binding site" description="axial binding residue" evidence="6">
    <location>
        <position position="146"/>
    </location>
    <ligand>
        <name>heme c</name>
        <dbReference type="ChEBI" id="CHEBI:61717"/>
    </ligand>
    <ligandPart>
        <name>Fe</name>
        <dbReference type="ChEBI" id="CHEBI:18248"/>
    </ligandPart>
</feature>
<keyword evidence="5 6" id="KW-0408">Iron</keyword>
<protein>
    <submittedName>
        <fullName evidence="9">Cytochrome c-556</fullName>
    </submittedName>
</protein>
<comment type="PTM">
    <text evidence="7">Binds 1 heme group per subunit.</text>
</comment>
<evidence type="ECO:0000256" key="3">
    <source>
        <dbReference type="ARBA" id="ARBA00022723"/>
    </source>
</evidence>
<dbReference type="GO" id="GO:0042597">
    <property type="term" value="C:periplasmic space"/>
    <property type="evidence" value="ECO:0007669"/>
    <property type="project" value="InterPro"/>
</dbReference>
<dbReference type="InterPro" id="IPR012127">
    <property type="entry name" value="Cyt_c_prime"/>
</dbReference>
<name>A0A916Y239_9HYPH</name>
<evidence type="ECO:0000313" key="9">
    <source>
        <dbReference type="EMBL" id="GGD27074.1"/>
    </source>
</evidence>
<dbReference type="SUPFAM" id="SSF47175">
    <property type="entry name" value="Cytochromes"/>
    <property type="match status" value="1"/>
</dbReference>
<reference evidence="9" key="2">
    <citation type="submission" date="2020-09" db="EMBL/GenBank/DDBJ databases">
        <authorList>
            <person name="Sun Q."/>
            <person name="Zhou Y."/>
        </authorList>
    </citation>
    <scope>NUCLEOTIDE SEQUENCE</scope>
    <source>
        <strain evidence="9">CGMCC 1.15493</strain>
    </source>
</reference>
<feature type="binding site" description="covalent" evidence="7">
    <location>
        <position position="142"/>
    </location>
    <ligand>
        <name>heme c</name>
        <dbReference type="ChEBI" id="CHEBI:61717"/>
    </ligand>
</feature>
<evidence type="ECO:0000256" key="1">
    <source>
        <dbReference type="ARBA" id="ARBA00022448"/>
    </source>
</evidence>
<comment type="caution">
    <text evidence="9">The sequence shown here is derived from an EMBL/GenBank/DDBJ whole genome shotgun (WGS) entry which is preliminary data.</text>
</comment>
<keyword evidence="1" id="KW-0813">Transport</keyword>
<dbReference type="PROSITE" id="PS51009">
    <property type="entry name" value="CYTCII"/>
    <property type="match status" value="1"/>
</dbReference>
<dbReference type="RefSeq" id="WP_188852622.1">
    <property type="nucleotide sequence ID" value="NZ_BMJJ01000008.1"/>
</dbReference>
<keyword evidence="3 6" id="KW-0479">Metal-binding</keyword>
<accession>A0A916Y239</accession>